<comment type="caution">
    <text evidence="3">The sequence shown here is derived from an EMBL/GenBank/DDBJ whole genome shotgun (WGS) entry which is preliminary data.</text>
</comment>
<feature type="chain" id="PRO_5042014851" evidence="2">
    <location>
        <begin position="23"/>
        <end position="112"/>
    </location>
</feature>
<dbReference type="AlphaFoldDB" id="A0AAE0BRG6"/>
<dbReference type="EMBL" id="LGRX02033394">
    <property type="protein sequence ID" value="KAK3241423.1"/>
    <property type="molecule type" value="Genomic_DNA"/>
</dbReference>
<dbReference type="Proteomes" id="UP001190700">
    <property type="component" value="Unassembled WGS sequence"/>
</dbReference>
<evidence type="ECO:0000313" key="3">
    <source>
        <dbReference type="EMBL" id="KAK3241423.1"/>
    </source>
</evidence>
<name>A0AAE0BRG6_9CHLO</name>
<organism evidence="3 4">
    <name type="scientific">Cymbomonas tetramitiformis</name>
    <dbReference type="NCBI Taxonomy" id="36881"/>
    <lineage>
        <taxon>Eukaryota</taxon>
        <taxon>Viridiplantae</taxon>
        <taxon>Chlorophyta</taxon>
        <taxon>Pyramimonadophyceae</taxon>
        <taxon>Pyramimonadales</taxon>
        <taxon>Pyramimonadaceae</taxon>
        <taxon>Cymbomonas</taxon>
    </lineage>
</organism>
<protein>
    <submittedName>
        <fullName evidence="3">Uncharacterized protein</fullName>
    </submittedName>
</protein>
<keyword evidence="4" id="KW-1185">Reference proteome</keyword>
<evidence type="ECO:0000256" key="2">
    <source>
        <dbReference type="SAM" id="SignalP"/>
    </source>
</evidence>
<accession>A0AAE0BRG6</accession>
<evidence type="ECO:0000256" key="1">
    <source>
        <dbReference type="SAM" id="MobiDB-lite"/>
    </source>
</evidence>
<sequence length="112" mass="11765">MWGSWELIQLCTAAGLLRLQSAKGVGPKKSTHMLLSSSSQLPCRAITAKRFSHVELALGRVGGSGVLWDVGLVVKGWLDWRSSGGRDEPASGTSQQCAGVADADGLGWLSEA</sequence>
<proteinExistence type="predicted"/>
<feature type="signal peptide" evidence="2">
    <location>
        <begin position="1"/>
        <end position="22"/>
    </location>
</feature>
<evidence type="ECO:0000313" key="4">
    <source>
        <dbReference type="Proteomes" id="UP001190700"/>
    </source>
</evidence>
<gene>
    <name evidence="3" type="ORF">CYMTET_48810</name>
</gene>
<reference evidence="3 4" key="1">
    <citation type="journal article" date="2015" name="Genome Biol. Evol.">
        <title>Comparative Genomics of a Bacterivorous Green Alga Reveals Evolutionary Causalities and Consequences of Phago-Mixotrophic Mode of Nutrition.</title>
        <authorList>
            <person name="Burns J.A."/>
            <person name="Paasch A."/>
            <person name="Narechania A."/>
            <person name="Kim E."/>
        </authorList>
    </citation>
    <scope>NUCLEOTIDE SEQUENCE [LARGE SCALE GENOMIC DNA]</scope>
    <source>
        <strain evidence="3 4">PLY_AMNH</strain>
    </source>
</reference>
<keyword evidence="2" id="KW-0732">Signal</keyword>
<feature type="region of interest" description="Disordered" evidence="1">
    <location>
        <begin position="84"/>
        <end position="112"/>
    </location>
</feature>